<sequence>MNPKIKAVFLKTFGVKGVNHLRKIKWSILKPFTKDEDLIRDFYKTEVEIPVLEKLLPILISDKKQVLIDIGANIGAYSFYLSKFSEPLGARCIGFEPRKDTFSRLIKNVTAPNFHAEHCACSSENGFADIFLPPSHGQSSLLKMPEFEGIATERITTTTLDDYCLKNKVTNLVFLKIDVEGFEFEVFKGAENTIKENMPIIICESENRHLNVQGKTTQNLIDKVCEMGYSAYVISKSGKDFLPVTQIVIPKNRETADEYYFNYWFVPNSETKVLLPVINDILVKTGT</sequence>
<dbReference type="SUPFAM" id="SSF53335">
    <property type="entry name" value="S-adenosyl-L-methionine-dependent methyltransferases"/>
    <property type="match status" value="1"/>
</dbReference>
<name>A0A5B7ST53_9FLAO</name>
<keyword evidence="3" id="KW-1185">Reference proteome</keyword>
<dbReference type="PANTHER" id="PTHR36973">
    <property type="entry name" value="SLL1456 PROTEIN-RELATED"/>
    <property type="match status" value="1"/>
</dbReference>
<dbReference type="Pfam" id="PF05050">
    <property type="entry name" value="Methyltransf_21"/>
    <property type="match status" value="1"/>
</dbReference>
<dbReference type="InterPro" id="IPR029063">
    <property type="entry name" value="SAM-dependent_MTases_sf"/>
</dbReference>
<dbReference type="InterPro" id="IPR053188">
    <property type="entry name" value="FkbM_Methyltransferase"/>
</dbReference>
<dbReference type="RefSeq" id="WP_138854193.1">
    <property type="nucleotide sequence ID" value="NZ_CP040710.1"/>
</dbReference>
<accession>A0A5B7ST53</accession>
<keyword evidence="2" id="KW-0808">Transferase</keyword>
<dbReference type="OrthoDB" id="9812600at2"/>
<dbReference type="EMBL" id="CP040710">
    <property type="protein sequence ID" value="QCX01856.1"/>
    <property type="molecule type" value="Genomic_DNA"/>
</dbReference>
<dbReference type="GO" id="GO:0008171">
    <property type="term" value="F:O-methyltransferase activity"/>
    <property type="evidence" value="ECO:0007669"/>
    <property type="project" value="TreeGrafter"/>
</dbReference>
<evidence type="ECO:0000313" key="2">
    <source>
        <dbReference type="EMBL" id="QCX01856.1"/>
    </source>
</evidence>
<gene>
    <name evidence="2" type="ORF">FGM00_17685</name>
</gene>
<keyword evidence="2" id="KW-0489">Methyltransferase</keyword>
<dbReference type="KEGG" id="asag:FGM00_17685"/>
<dbReference type="AlphaFoldDB" id="A0A5B7ST53"/>
<dbReference type="InterPro" id="IPR006342">
    <property type="entry name" value="FkbM_mtfrase"/>
</dbReference>
<dbReference type="PANTHER" id="PTHR36973:SF4">
    <property type="entry name" value="NODULATION PROTEIN"/>
    <property type="match status" value="1"/>
</dbReference>
<dbReference type="GO" id="GO:0032259">
    <property type="term" value="P:methylation"/>
    <property type="evidence" value="ECO:0007669"/>
    <property type="project" value="UniProtKB-KW"/>
</dbReference>
<protein>
    <submittedName>
        <fullName evidence="2">FkbM family methyltransferase</fullName>
    </submittedName>
</protein>
<evidence type="ECO:0000313" key="3">
    <source>
        <dbReference type="Proteomes" id="UP000310017"/>
    </source>
</evidence>
<dbReference type="Gene3D" id="3.40.50.150">
    <property type="entry name" value="Vaccinia Virus protein VP39"/>
    <property type="match status" value="1"/>
</dbReference>
<reference evidence="2 3" key="1">
    <citation type="submission" date="2019-05" db="EMBL/GenBank/DDBJ databases">
        <title>Genome sequencing of F202Z8.</title>
        <authorList>
            <person name="Kwon Y.M."/>
        </authorList>
    </citation>
    <scope>NUCLEOTIDE SEQUENCE [LARGE SCALE GENOMIC DNA]</scope>
    <source>
        <strain evidence="2 3">F202Z8</strain>
    </source>
</reference>
<evidence type="ECO:0000259" key="1">
    <source>
        <dbReference type="Pfam" id="PF05050"/>
    </source>
</evidence>
<dbReference type="NCBIfam" id="TIGR01444">
    <property type="entry name" value="fkbM_fam"/>
    <property type="match status" value="1"/>
</dbReference>
<dbReference type="Proteomes" id="UP000310017">
    <property type="component" value="Chromosome"/>
</dbReference>
<feature type="domain" description="Methyltransferase FkbM" evidence="1">
    <location>
        <begin position="69"/>
        <end position="230"/>
    </location>
</feature>
<organism evidence="2 3">
    <name type="scientific">Aggregatimonas sangjinii</name>
    <dbReference type="NCBI Taxonomy" id="2583587"/>
    <lineage>
        <taxon>Bacteria</taxon>
        <taxon>Pseudomonadati</taxon>
        <taxon>Bacteroidota</taxon>
        <taxon>Flavobacteriia</taxon>
        <taxon>Flavobacteriales</taxon>
        <taxon>Flavobacteriaceae</taxon>
        <taxon>Aggregatimonas</taxon>
    </lineage>
</organism>
<proteinExistence type="predicted"/>